<dbReference type="Proteomes" id="UP000001357">
    <property type="component" value="Unassembled WGS sequence"/>
</dbReference>
<dbReference type="KEGG" id="mbr:MONBRDRAFT_12542"/>
<dbReference type="GeneID" id="5895773"/>
<feature type="compositionally biased region" description="Pro residues" evidence="1">
    <location>
        <begin position="516"/>
        <end position="531"/>
    </location>
</feature>
<accession>A9VCK9</accession>
<organism evidence="3 4">
    <name type="scientific">Monosiga brevicollis</name>
    <name type="common">Choanoflagellate</name>
    <dbReference type="NCBI Taxonomy" id="81824"/>
    <lineage>
        <taxon>Eukaryota</taxon>
        <taxon>Choanoflagellata</taxon>
        <taxon>Craspedida</taxon>
        <taxon>Salpingoecidae</taxon>
        <taxon>Monosiga</taxon>
    </lineage>
</organism>
<proteinExistence type="predicted"/>
<feature type="region of interest" description="Disordered" evidence="1">
    <location>
        <begin position="503"/>
        <end position="539"/>
    </location>
</feature>
<feature type="domain" description="SAP" evidence="2">
    <location>
        <begin position="650"/>
        <end position="684"/>
    </location>
</feature>
<protein>
    <recommendedName>
        <fullName evidence="2">SAP domain-containing protein</fullName>
    </recommendedName>
</protein>
<reference evidence="3 4" key="1">
    <citation type="journal article" date="2008" name="Nature">
        <title>The genome of the choanoflagellate Monosiga brevicollis and the origin of metazoans.</title>
        <authorList>
            <consortium name="JGI Sequencing"/>
            <person name="King N."/>
            <person name="Westbrook M.J."/>
            <person name="Young S.L."/>
            <person name="Kuo A."/>
            <person name="Abedin M."/>
            <person name="Chapman J."/>
            <person name="Fairclough S."/>
            <person name="Hellsten U."/>
            <person name="Isogai Y."/>
            <person name="Letunic I."/>
            <person name="Marr M."/>
            <person name="Pincus D."/>
            <person name="Putnam N."/>
            <person name="Rokas A."/>
            <person name="Wright K.J."/>
            <person name="Zuzow R."/>
            <person name="Dirks W."/>
            <person name="Good M."/>
            <person name="Goodstein D."/>
            <person name="Lemons D."/>
            <person name="Li W."/>
            <person name="Lyons J.B."/>
            <person name="Morris A."/>
            <person name="Nichols S."/>
            <person name="Richter D.J."/>
            <person name="Salamov A."/>
            <person name="Bork P."/>
            <person name="Lim W.A."/>
            <person name="Manning G."/>
            <person name="Miller W.T."/>
            <person name="McGinnis W."/>
            <person name="Shapiro H."/>
            <person name="Tjian R."/>
            <person name="Grigoriev I.V."/>
            <person name="Rokhsar D."/>
        </authorList>
    </citation>
    <scope>NUCLEOTIDE SEQUENCE [LARGE SCALE GENOMIC DNA]</scope>
    <source>
        <strain evidence="4">MX1 / ATCC 50154</strain>
    </source>
</reference>
<dbReference type="InParanoid" id="A9VCK9"/>
<evidence type="ECO:0000259" key="2">
    <source>
        <dbReference type="PROSITE" id="PS50800"/>
    </source>
</evidence>
<feature type="region of interest" description="Disordered" evidence="1">
    <location>
        <begin position="693"/>
        <end position="720"/>
    </location>
</feature>
<evidence type="ECO:0000313" key="4">
    <source>
        <dbReference type="Proteomes" id="UP000001357"/>
    </source>
</evidence>
<dbReference type="InterPro" id="IPR003034">
    <property type="entry name" value="SAP_dom"/>
</dbReference>
<evidence type="ECO:0000256" key="1">
    <source>
        <dbReference type="SAM" id="MobiDB-lite"/>
    </source>
</evidence>
<dbReference type="PROSITE" id="PS50800">
    <property type="entry name" value="SAP"/>
    <property type="match status" value="1"/>
</dbReference>
<dbReference type="InterPro" id="IPR004875">
    <property type="entry name" value="DDE_SF_endonuclease_dom"/>
</dbReference>
<dbReference type="GO" id="GO:0005634">
    <property type="term" value="C:nucleus"/>
    <property type="evidence" value="ECO:0000318"/>
    <property type="project" value="GO_Central"/>
</dbReference>
<dbReference type="AlphaFoldDB" id="A9VCK9"/>
<dbReference type="Pfam" id="PF03184">
    <property type="entry name" value="DDE_1"/>
    <property type="match status" value="1"/>
</dbReference>
<dbReference type="EMBL" id="CH991582">
    <property type="protein sequence ID" value="EDQ84669.1"/>
    <property type="molecule type" value="Genomic_DNA"/>
</dbReference>
<keyword evidence="4" id="KW-1185">Reference proteome</keyword>
<dbReference type="Pfam" id="PF02037">
    <property type="entry name" value="SAP"/>
    <property type="match status" value="1"/>
</dbReference>
<name>A9VCK9_MONBE</name>
<feature type="compositionally biased region" description="Low complexity" evidence="1">
    <location>
        <begin position="707"/>
        <end position="720"/>
    </location>
</feature>
<evidence type="ECO:0000313" key="3">
    <source>
        <dbReference type="EMBL" id="EDQ84669.1"/>
    </source>
</evidence>
<dbReference type="GO" id="GO:0003677">
    <property type="term" value="F:DNA binding"/>
    <property type="evidence" value="ECO:0000318"/>
    <property type="project" value="GO_Central"/>
</dbReference>
<dbReference type="RefSeq" id="XP_001750455.1">
    <property type="nucleotide sequence ID" value="XM_001750403.1"/>
</dbReference>
<sequence>MPQSRRRSVQHALAEATGAQQVQQRMRADQAFALFQLALQIYRGEAPEDALDALLQEHGVRNVTRKTLKKLLPHHDSLSSRAPSSRVVAQLYEVTEKELNAPRGRARHVASRHDGRTILIPSERELLAQHVATFADHNLSRTRAHVINVMRDLLEIRRNLLETAKRNQLPEADLIPALTQRELSFLSRFDGPRAQSRNSQRTPLREHWFEAWEHEFGLRLVGARAQDSRRVAAATRLRCDAHFEEFGKALKDLGFLHLSGPHAGTIRGDRLFHIWCVDEMPGLKAGFGSLRVYSRNDRHIDRGAMAGQTYNRTVTLVMAIALGGALAPPLLIHKRATLSKDTIAAPISLPETLVTDTKLQHFASCANETGWITRRLFLAFCRRLRAFTGHTEPLLLISDGHRTRISAEVVAYLRSINIFLFLIPPYTSHCLSPSDQWHQHVSRDRIRKLVGMTSGRAATAAEECCALYHAIHEQSSHPDCIIAAWKAAGITRTRWGWDLMSNKPPPETVDEIHRAPSPPPITPQTLPPSASPPDSLDLTSTPRTLVRWAQRAHDYIQAAQPDLKRLDKLEHEIIDIAAHQQCFIDKLSQAAAGSQSKRAKVEGIHGLLVRDEPLQRLRQVSDRAAGQVDKAQRRATLCASLEQIQQVLNLPGTSKSDLQAACRVEGISVTGNKPDLLRRLQYKLGLPAFPTAAKTDAPAPSAPPTTPAMQESTAASAQAALDSGARLETVDICHTEASNAPTANTTCPAQTLDGSEAACGDVNASLDRAQDDSKPGAIIGNISSLHTFFRK</sequence>
<gene>
    <name evidence="3" type="ORF">MONBRDRAFT_12542</name>
</gene>